<dbReference type="Proteomes" id="UP001497457">
    <property type="component" value="Chromosome 35b"/>
</dbReference>
<evidence type="ECO:0000256" key="1">
    <source>
        <dbReference type="ARBA" id="ARBA00006756"/>
    </source>
</evidence>
<dbReference type="EMBL" id="OZ075145">
    <property type="protein sequence ID" value="CAL5050244.1"/>
    <property type="molecule type" value="Genomic_DNA"/>
</dbReference>
<comment type="similarity">
    <text evidence="1 3">Belongs to the EXO70 family.</text>
</comment>
<dbReference type="Gene3D" id="1.20.1280.170">
    <property type="entry name" value="Exocyst complex component Exo70"/>
    <property type="match status" value="1"/>
</dbReference>
<evidence type="ECO:0000256" key="4">
    <source>
        <dbReference type="SAM" id="MobiDB-lite"/>
    </source>
</evidence>
<keyword evidence="3" id="KW-0653">Protein transport</keyword>
<dbReference type="InterPro" id="IPR046364">
    <property type="entry name" value="Exo70_C"/>
</dbReference>
<evidence type="ECO:0000256" key="2">
    <source>
        <dbReference type="ARBA" id="ARBA00022448"/>
    </source>
</evidence>
<feature type="domain" description="Exocyst complex subunit Exo70 C-terminal" evidence="5">
    <location>
        <begin position="276"/>
        <end position="538"/>
    </location>
</feature>
<proteinExistence type="inferred from homology"/>
<evidence type="ECO:0000313" key="6">
    <source>
        <dbReference type="EMBL" id="CAL5050244.1"/>
    </source>
</evidence>
<sequence length="556" mass="61364">MAAAGWRGAWRSRVSSSTSTEEQQDPLQVYLSYCHTNQSHNYNHCGMSIATSGSGNATASLSTTAYTTSSSASYQPAAAGHVSGHSSLLPPLAAAAPPVVETEASEVGQEQGVTVQDKAREHIRDLIHESRGGDSGSATATDKWLSELRVSWVLHLAELEAASARRTFISRRLQHTAHSWTLAVRLISRSVVCFTGWCSSQEEEGVWPTASEFVGFVSTIFLQMLPFVDVVVALDTTNPSSDHSVREALSGASEQVLLWHLWLRSSPDGAEATRISGETSSLLLAKLDKLDEAIRETRDSIRAQSMSLTQEDDSWEISSGVQSPDIHNVTRSVISYIIVLSTSYDLPALVDPRPPTAHEASLHGKDDVPGDENNASSIHIIMLMMRSLEKKLTRVSQTFQDQSLRFLFLINNFYFAWHQLRTNRLLDAPMQALTRQIDGYISSYLQAAWAPVLKPLHNHALCCFTGYSAKHKFESRFEKTYAAQKLWKVPDPELREELRTAIANKVISAFTSFWEKPGCGISASSKLTPEKLEEMLKELFEGQTSAAPEKHNLSEA</sequence>
<gene>
    <name evidence="6" type="ORF">URODEC1_LOCUS91469</name>
</gene>
<name>A0ABC9E3J0_9POAL</name>
<keyword evidence="3" id="KW-0268">Exocytosis</keyword>
<keyword evidence="2 3" id="KW-0813">Transport</keyword>
<dbReference type="SUPFAM" id="SSF74788">
    <property type="entry name" value="Cullin repeat-like"/>
    <property type="match status" value="1"/>
</dbReference>
<accession>A0ABC9E3J0</accession>
<feature type="region of interest" description="Disordered" evidence="4">
    <location>
        <begin position="1"/>
        <end position="22"/>
    </location>
</feature>
<reference evidence="7" key="1">
    <citation type="submission" date="2024-06" db="EMBL/GenBank/DDBJ databases">
        <authorList>
            <person name="Ryan C."/>
        </authorList>
    </citation>
    <scope>NUCLEOTIDE SEQUENCE [LARGE SCALE GENOMIC DNA]</scope>
</reference>
<comment type="function">
    <text evidence="3">Component of the exocyst complex.</text>
</comment>
<dbReference type="AlphaFoldDB" id="A0ABC9E3J0"/>
<dbReference type="GO" id="GO:0006887">
    <property type="term" value="P:exocytosis"/>
    <property type="evidence" value="ECO:0007669"/>
    <property type="project" value="UniProtKB-KW"/>
</dbReference>
<dbReference type="PANTHER" id="PTHR12542:SF117">
    <property type="entry name" value="EXOCYST SUBUNIT EXO70 FAMILY PROTEIN"/>
    <property type="match status" value="1"/>
</dbReference>
<dbReference type="GO" id="GO:0015031">
    <property type="term" value="P:protein transport"/>
    <property type="evidence" value="ECO:0007669"/>
    <property type="project" value="UniProtKB-KW"/>
</dbReference>
<reference evidence="6 7" key="2">
    <citation type="submission" date="2024-10" db="EMBL/GenBank/DDBJ databases">
        <authorList>
            <person name="Ryan C."/>
        </authorList>
    </citation>
    <scope>NUCLEOTIDE SEQUENCE [LARGE SCALE GENOMIC DNA]</scope>
</reference>
<organism evidence="6 7">
    <name type="scientific">Urochloa decumbens</name>
    <dbReference type="NCBI Taxonomy" id="240449"/>
    <lineage>
        <taxon>Eukaryota</taxon>
        <taxon>Viridiplantae</taxon>
        <taxon>Streptophyta</taxon>
        <taxon>Embryophyta</taxon>
        <taxon>Tracheophyta</taxon>
        <taxon>Spermatophyta</taxon>
        <taxon>Magnoliopsida</taxon>
        <taxon>Liliopsida</taxon>
        <taxon>Poales</taxon>
        <taxon>Poaceae</taxon>
        <taxon>PACMAD clade</taxon>
        <taxon>Panicoideae</taxon>
        <taxon>Panicodae</taxon>
        <taxon>Paniceae</taxon>
        <taxon>Melinidinae</taxon>
        <taxon>Urochloa</taxon>
    </lineage>
</organism>
<dbReference type="Pfam" id="PF03081">
    <property type="entry name" value="Exo70_C"/>
    <property type="match status" value="1"/>
</dbReference>
<dbReference type="PANTHER" id="PTHR12542">
    <property type="entry name" value="EXOCYST COMPLEX PROTEIN EXO70"/>
    <property type="match status" value="1"/>
</dbReference>
<feature type="compositionally biased region" description="Low complexity" evidence="4">
    <location>
        <begin position="1"/>
        <end position="21"/>
    </location>
</feature>
<evidence type="ECO:0000256" key="3">
    <source>
        <dbReference type="RuleBase" id="RU365026"/>
    </source>
</evidence>
<evidence type="ECO:0000313" key="7">
    <source>
        <dbReference type="Proteomes" id="UP001497457"/>
    </source>
</evidence>
<dbReference type="InterPro" id="IPR016159">
    <property type="entry name" value="Cullin_repeat-like_dom_sf"/>
</dbReference>
<dbReference type="InterPro" id="IPR004140">
    <property type="entry name" value="Exo70"/>
</dbReference>
<evidence type="ECO:0000259" key="5">
    <source>
        <dbReference type="Pfam" id="PF03081"/>
    </source>
</evidence>
<protein>
    <recommendedName>
        <fullName evidence="3">Exocyst subunit Exo70 family protein</fullName>
    </recommendedName>
</protein>
<keyword evidence="7" id="KW-1185">Reference proteome</keyword>